<dbReference type="EMBL" id="BK014941">
    <property type="protein sequence ID" value="DAD83778.1"/>
    <property type="molecule type" value="Genomic_DNA"/>
</dbReference>
<organism evidence="1">
    <name type="scientific">Myoviridae sp. ctI7W9</name>
    <dbReference type="NCBI Taxonomy" id="2826636"/>
    <lineage>
        <taxon>Viruses</taxon>
        <taxon>Duplodnaviria</taxon>
        <taxon>Heunggongvirae</taxon>
        <taxon>Uroviricota</taxon>
        <taxon>Caudoviricetes</taxon>
    </lineage>
</organism>
<protein>
    <submittedName>
        <fullName evidence="1">Uncharacterized protein</fullName>
    </submittedName>
</protein>
<evidence type="ECO:0000313" key="1">
    <source>
        <dbReference type="EMBL" id="DAD83778.1"/>
    </source>
</evidence>
<accession>A0A8S5MNR0</accession>
<sequence length="120" mass="14213">MIAMLRRRLMGGKKPKEYTLTVKWNSDPINWFKVICDGIQYGYKDGNKTIKITEGSTLSISANPVSHIHYIYFNNQLVKMYDADDVRSYTWYFPYAITGDITFTFRTEFSTKYSYINWKM</sequence>
<proteinExistence type="predicted"/>
<reference evidence="1" key="1">
    <citation type="journal article" date="2021" name="Proc. Natl. Acad. Sci. U.S.A.">
        <title>A Catalog of Tens of Thousands of Viruses from Human Metagenomes Reveals Hidden Associations with Chronic Diseases.</title>
        <authorList>
            <person name="Tisza M.J."/>
            <person name="Buck C.B."/>
        </authorList>
    </citation>
    <scope>NUCLEOTIDE SEQUENCE</scope>
    <source>
        <strain evidence="1">CtI7W9</strain>
    </source>
</reference>
<name>A0A8S5MNR0_9CAUD</name>